<keyword evidence="3 13" id="KW-0723">Serine/threonine-protein kinase</keyword>
<dbReference type="Gene3D" id="2.10.60.10">
    <property type="entry name" value="CD59"/>
    <property type="match status" value="1"/>
</dbReference>
<dbReference type="GO" id="GO:0071363">
    <property type="term" value="P:cellular response to growth factor stimulus"/>
    <property type="evidence" value="ECO:0007669"/>
    <property type="project" value="TreeGrafter"/>
</dbReference>
<keyword evidence="11 13" id="KW-0472">Membrane</keyword>
<evidence type="ECO:0000256" key="8">
    <source>
        <dbReference type="ARBA" id="ARBA00022777"/>
    </source>
</evidence>
<evidence type="ECO:0000313" key="16">
    <source>
        <dbReference type="Proteomes" id="UP000288716"/>
    </source>
</evidence>
<dbReference type="InterPro" id="IPR011009">
    <property type="entry name" value="Kinase-like_dom_sf"/>
</dbReference>
<comment type="similarity">
    <text evidence="2 13">Belongs to the protein kinase superfamily. TKL Ser/Thr protein kinase family. TGFB receptor subfamily.</text>
</comment>
<feature type="domain" description="Protein kinase" evidence="14">
    <location>
        <begin position="200"/>
        <end position="496"/>
    </location>
</feature>
<dbReference type="Proteomes" id="UP000288716">
    <property type="component" value="Unassembled WGS sequence"/>
</dbReference>
<keyword evidence="13" id="KW-0460">Magnesium</keyword>
<evidence type="ECO:0000259" key="14">
    <source>
        <dbReference type="PROSITE" id="PS50011"/>
    </source>
</evidence>
<dbReference type="PANTHER" id="PTHR23255">
    <property type="entry name" value="TRANSFORMING GROWTH FACTOR-BETA RECEPTOR TYPE I AND II"/>
    <property type="match status" value="1"/>
</dbReference>
<keyword evidence="12 13" id="KW-0675">Receptor</keyword>
<keyword evidence="4 13" id="KW-0808">Transferase</keyword>
<evidence type="ECO:0000256" key="13">
    <source>
        <dbReference type="RuleBase" id="RU361271"/>
    </source>
</evidence>
<evidence type="ECO:0000256" key="12">
    <source>
        <dbReference type="ARBA" id="ARBA00023170"/>
    </source>
</evidence>
<dbReference type="PANTHER" id="PTHR23255:SF98">
    <property type="entry name" value="SERINE_THREONINE-PROTEIN KINASE RECEPTOR"/>
    <property type="match status" value="1"/>
</dbReference>
<dbReference type="PRINTS" id="PR00653">
    <property type="entry name" value="ACTIVIN2R"/>
</dbReference>
<sequence>MKAKTKGNRDSHRKATATKRCSFYNETLCQGNDCEEREEECKSNDNTSDKSTLCYVLWQNKFTNSSDVSVRLKGCWFGPLDGCHEENRCVENRKGTKGDLYFCCCAGDLCNKQFFHFPNETHSKVPMSTIPLVSPPQATSYSSIILVTLIPMFLLVLLFTVAYWFFRLRRMPRFDELPTKDDMFPVSDFTTQIVPYKEPVQLIEVKATGRFGAVWKARIPPNNKSEEKFVASKIFPRQDKSSWMTEVEVYQLVKMKHENILCYLGAHEAGGKLPYNIEYWLVTEYHENGSLCDYLKSHLISYNNLLKISEGIAKGLTFLHEEFSAKKPAIAHRDFKSKNVLLKDDLTPCIGDFGLALIFHPNRLVCDALGQVGTRRYMAPEVLEGAINFSRDGLLRIDMYACGLVLWEVLSRCSIQDGPIGNYMLPFEEEVGQHPTLEDMQETVCQQKKRPEIKQTWKDSSYLRLICDTIEECWDQDAEARLSASCIVERISSQRLYSL</sequence>
<proteinExistence type="inferred from homology"/>
<dbReference type="SUPFAM" id="SSF57302">
    <property type="entry name" value="Snake toxin-like"/>
    <property type="match status" value="1"/>
</dbReference>
<evidence type="ECO:0000256" key="9">
    <source>
        <dbReference type="ARBA" id="ARBA00022840"/>
    </source>
</evidence>
<dbReference type="EMBL" id="NCKV01000715">
    <property type="protein sequence ID" value="RWS29922.1"/>
    <property type="molecule type" value="Genomic_DNA"/>
</dbReference>
<evidence type="ECO:0000256" key="11">
    <source>
        <dbReference type="ARBA" id="ARBA00023136"/>
    </source>
</evidence>
<dbReference type="Pfam" id="PF01064">
    <property type="entry name" value="Activin_recp"/>
    <property type="match status" value="1"/>
</dbReference>
<dbReference type="Pfam" id="PF00069">
    <property type="entry name" value="Pkinase"/>
    <property type="match status" value="1"/>
</dbReference>
<dbReference type="EC" id="2.7.11.30" evidence="13"/>
<dbReference type="STRING" id="299467.A0A443SR12"/>
<evidence type="ECO:0000256" key="7">
    <source>
        <dbReference type="ARBA" id="ARBA00022741"/>
    </source>
</evidence>
<dbReference type="FunFam" id="3.30.200.20:FF:000094">
    <property type="entry name" value="Serine/threonine-protein kinase receptor"/>
    <property type="match status" value="1"/>
</dbReference>
<reference evidence="15 16" key="1">
    <citation type="journal article" date="2018" name="Gigascience">
        <title>Genomes of trombidid mites reveal novel predicted allergens and laterally-transferred genes associated with secondary metabolism.</title>
        <authorList>
            <person name="Dong X."/>
            <person name="Chaisiri K."/>
            <person name="Xia D."/>
            <person name="Armstrong S.D."/>
            <person name="Fang Y."/>
            <person name="Donnelly M.J."/>
            <person name="Kadowaki T."/>
            <person name="McGarry J.W."/>
            <person name="Darby A.C."/>
            <person name="Makepeace B.L."/>
        </authorList>
    </citation>
    <scope>NUCLEOTIDE SEQUENCE [LARGE SCALE GENOMIC DNA]</scope>
    <source>
        <strain evidence="15">UoL-UT</strain>
    </source>
</reference>
<dbReference type="GO" id="GO:0005524">
    <property type="term" value="F:ATP binding"/>
    <property type="evidence" value="ECO:0007669"/>
    <property type="project" value="UniProtKB-UniRule"/>
</dbReference>
<dbReference type="CDD" id="cd14053">
    <property type="entry name" value="STKc_ACVR2"/>
    <property type="match status" value="1"/>
</dbReference>
<name>A0A443SR12_9ACAR</name>
<organism evidence="15 16">
    <name type="scientific">Leptotrombidium deliense</name>
    <dbReference type="NCBI Taxonomy" id="299467"/>
    <lineage>
        <taxon>Eukaryota</taxon>
        <taxon>Metazoa</taxon>
        <taxon>Ecdysozoa</taxon>
        <taxon>Arthropoda</taxon>
        <taxon>Chelicerata</taxon>
        <taxon>Arachnida</taxon>
        <taxon>Acari</taxon>
        <taxon>Acariformes</taxon>
        <taxon>Trombidiformes</taxon>
        <taxon>Prostigmata</taxon>
        <taxon>Anystina</taxon>
        <taxon>Parasitengona</taxon>
        <taxon>Trombiculoidea</taxon>
        <taxon>Trombiculidae</taxon>
        <taxon>Leptotrombidium</taxon>
    </lineage>
</organism>
<dbReference type="CDD" id="cd23615">
    <property type="entry name" value="TFP_LU_ECD_ACVR2"/>
    <property type="match status" value="1"/>
</dbReference>
<dbReference type="VEuPathDB" id="VectorBase:LDEU002118"/>
<feature type="transmembrane region" description="Helical" evidence="13">
    <location>
        <begin position="144"/>
        <end position="166"/>
    </location>
</feature>
<gene>
    <name evidence="15" type="ORF">B4U80_04445</name>
</gene>
<dbReference type="PROSITE" id="PS00108">
    <property type="entry name" value="PROTEIN_KINASE_ST"/>
    <property type="match status" value="1"/>
</dbReference>
<comment type="catalytic activity">
    <reaction evidence="13">
        <text>L-threonyl-[receptor-protein] + ATP = O-phospho-L-threonyl-[receptor-protein] + ADP + H(+)</text>
        <dbReference type="Rhea" id="RHEA:44880"/>
        <dbReference type="Rhea" id="RHEA-COMP:11024"/>
        <dbReference type="Rhea" id="RHEA-COMP:11025"/>
        <dbReference type="ChEBI" id="CHEBI:15378"/>
        <dbReference type="ChEBI" id="CHEBI:30013"/>
        <dbReference type="ChEBI" id="CHEBI:30616"/>
        <dbReference type="ChEBI" id="CHEBI:61977"/>
        <dbReference type="ChEBI" id="CHEBI:456216"/>
        <dbReference type="EC" id="2.7.11.30"/>
    </reaction>
</comment>
<keyword evidence="10 13" id="KW-1133">Transmembrane helix</keyword>
<keyword evidence="6" id="KW-0732">Signal</keyword>
<evidence type="ECO:0000256" key="5">
    <source>
        <dbReference type="ARBA" id="ARBA00022692"/>
    </source>
</evidence>
<dbReference type="InterPro" id="IPR000472">
    <property type="entry name" value="Activin_recp"/>
</dbReference>
<dbReference type="SUPFAM" id="SSF56112">
    <property type="entry name" value="Protein kinase-like (PK-like)"/>
    <property type="match status" value="1"/>
</dbReference>
<keyword evidence="7 13" id="KW-0547">Nucleotide-binding</keyword>
<keyword evidence="9 13" id="KW-0067">ATP-binding</keyword>
<keyword evidence="8 13" id="KW-0418">Kinase</keyword>
<evidence type="ECO:0000256" key="2">
    <source>
        <dbReference type="ARBA" id="ARBA00009605"/>
    </source>
</evidence>
<dbReference type="Gene3D" id="1.10.510.10">
    <property type="entry name" value="Transferase(Phosphotransferase) domain 1"/>
    <property type="match status" value="1"/>
</dbReference>
<evidence type="ECO:0000256" key="6">
    <source>
        <dbReference type="ARBA" id="ARBA00022729"/>
    </source>
</evidence>
<dbReference type="GO" id="GO:0048179">
    <property type="term" value="C:activin receptor complex"/>
    <property type="evidence" value="ECO:0007669"/>
    <property type="project" value="TreeGrafter"/>
</dbReference>
<comment type="caution">
    <text evidence="15">The sequence shown here is derived from an EMBL/GenBank/DDBJ whole genome shotgun (WGS) entry which is preliminary data.</text>
</comment>
<keyword evidence="13" id="KW-0479">Metal-binding</keyword>
<dbReference type="OrthoDB" id="547665at2759"/>
<dbReference type="GO" id="GO:0048185">
    <property type="term" value="F:activin binding"/>
    <property type="evidence" value="ECO:0007669"/>
    <property type="project" value="TreeGrafter"/>
</dbReference>
<dbReference type="InterPro" id="IPR045860">
    <property type="entry name" value="Snake_toxin-like_sf"/>
</dbReference>
<evidence type="ECO:0000313" key="15">
    <source>
        <dbReference type="EMBL" id="RWS29922.1"/>
    </source>
</evidence>
<dbReference type="InterPro" id="IPR008271">
    <property type="entry name" value="Ser/Thr_kinase_AS"/>
</dbReference>
<dbReference type="InterPro" id="IPR000719">
    <property type="entry name" value="Prot_kinase_dom"/>
</dbReference>
<keyword evidence="13" id="KW-0464">Manganese</keyword>
<keyword evidence="16" id="KW-1185">Reference proteome</keyword>
<evidence type="ECO:0000256" key="10">
    <source>
        <dbReference type="ARBA" id="ARBA00022989"/>
    </source>
</evidence>
<evidence type="ECO:0000256" key="3">
    <source>
        <dbReference type="ARBA" id="ARBA00022527"/>
    </source>
</evidence>
<dbReference type="GO" id="GO:0017002">
    <property type="term" value="F:activin receptor activity"/>
    <property type="evidence" value="ECO:0007669"/>
    <property type="project" value="TreeGrafter"/>
</dbReference>
<keyword evidence="5 13" id="KW-0812">Transmembrane</keyword>
<protein>
    <recommendedName>
        <fullName evidence="13">Serine/threonine-protein kinase receptor</fullName>
        <ecNumber evidence="13">2.7.11.30</ecNumber>
    </recommendedName>
</protein>
<dbReference type="InterPro" id="IPR000333">
    <property type="entry name" value="TGFB_receptor"/>
</dbReference>
<comment type="subcellular location">
    <subcellularLocation>
        <location evidence="1 13">Membrane</location>
        <topology evidence="1 13">Single-pass type I membrane protein</topology>
    </subcellularLocation>
</comment>
<dbReference type="Gene3D" id="3.30.200.20">
    <property type="entry name" value="Phosphorylase Kinase, domain 1"/>
    <property type="match status" value="1"/>
</dbReference>
<dbReference type="PROSITE" id="PS50011">
    <property type="entry name" value="PROTEIN_KINASE_DOM"/>
    <property type="match status" value="1"/>
</dbReference>
<dbReference type="GO" id="GO:0046872">
    <property type="term" value="F:metal ion binding"/>
    <property type="evidence" value="ECO:0007669"/>
    <property type="project" value="UniProtKB-KW"/>
</dbReference>
<accession>A0A443SR12</accession>
<evidence type="ECO:0000256" key="4">
    <source>
        <dbReference type="ARBA" id="ARBA00022679"/>
    </source>
</evidence>
<comment type="cofactor">
    <cofactor evidence="13">
        <name>Mg(2+)</name>
        <dbReference type="ChEBI" id="CHEBI:18420"/>
    </cofactor>
    <cofactor evidence="13">
        <name>Mn(2+)</name>
        <dbReference type="ChEBI" id="CHEBI:29035"/>
    </cofactor>
</comment>
<evidence type="ECO:0000256" key="1">
    <source>
        <dbReference type="ARBA" id="ARBA00004479"/>
    </source>
</evidence>
<dbReference type="AlphaFoldDB" id="A0A443SR12"/>